<feature type="region of interest" description="Disordered" evidence="1">
    <location>
        <begin position="393"/>
        <end position="421"/>
    </location>
</feature>
<reference evidence="2 3" key="1">
    <citation type="journal article" date="2019" name="Nat. Plants">
        <title>Genome sequencing of Musa balbisiana reveals subgenome evolution and function divergence in polyploid bananas.</title>
        <authorList>
            <person name="Yao X."/>
        </authorList>
    </citation>
    <scope>NUCLEOTIDE SEQUENCE [LARGE SCALE GENOMIC DNA]</scope>
    <source>
        <strain evidence="3">cv. DH-PKW</strain>
        <tissue evidence="2">Leaves</tissue>
    </source>
</reference>
<organism evidence="2 3">
    <name type="scientific">Musa balbisiana</name>
    <name type="common">Banana</name>
    <dbReference type="NCBI Taxonomy" id="52838"/>
    <lineage>
        <taxon>Eukaryota</taxon>
        <taxon>Viridiplantae</taxon>
        <taxon>Streptophyta</taxon>
        <taxon>Embryophyta</taxon>
        <taxon>Tracheophyta</taxon>
        <taxon>Spermatophyta</taxon>
        <taxon>Magnoliopsida</taxon>
        <taxon>Liliopsida</taxon>
        <taxon>Zingiberales</taxon>
        <taxon>Musaceae</taxon>
        <taxon>Musa</taxon>
    </lineage>
</organism>
<gene>
    <name evidence="2" type="ORF">C4D60_Mb11t08850</name>
</gene>
<feature type="region of interest" description="Disordered" evidence="1">
    <location>
        <begin position="1"/>
        <end position="26"/>
    </location>
</feature>
<proteinExistence type="predicted"/>
<evidence type="ECO:0000313" key="2">
    <source>
        <dbReference type="EMBL" id="THU55655.1"/>
    </source>
</evidence>
<feature type="compositionally biased region" description="Low complexity" evidence="1">
    <location>
        <begin position="282"/>
        <end position="291"/>
    </location>
</feature>
<evidence type="ECO:0000256" key="1">
    <source>
        <dbReference type="SAM" id="MobiDB-lite"/>
    </source>
</evidence>
<dbReference type="AlphaFoldDB" id="A0A4S8J2X3"/>
<protein>
    <submittedName>
        <fullName evidence="2">Uncharacterized protein</fullName>
    </submittedName>
</protein>
<dbReference type="Proteomes" id="UP000317650">
    <property type="component" value="Chromosome 11"/>
</dbReference>
<feature type="compositionally biased region" description="Low complexity" evidence="1">
    <location>
        <begin position="209"/>
        <end position="228"/>
    </location>
</feature>
<sequence length="481" mass="49887">MGDKRVAVGVVRGGGGGRRRRGGDEVGEGMHCMDHPYRSNAGGVCAFCLHEKLSKLVSSSNSSPFFPFQPPPCSSSSSSSSSPTSFSSDAGNGGGGLGFALASDHSRTSANGGGPRTMFPFLADTHSKKKKNSGGGGYGNGGRQVMAAVATTTTVSAANDNGVVLRRTKSVATRTTGGLAQGGGVGSIGVADSPRKKSFWSFIYISSTSSTSTSSSSVANNNSSSSNIMRRRSTSSSSGGGNRNIAKQQQQQQTCTPYKLVDKHAAMAGPRQGENGEKDAESPSGSQASSSFGRKVARSRSVGCGSRSFSGDFLDRISTGFGDCALRRVESHREAKPKSKIVLHLDHDNGDGQQQRSRIKERVKCGGLFRGLGMMSSAYWLSSAAAAADDFDSSSRTSATTPAASASTAVRGRSSPHGRTRSWGWALASPVRAFRPYFSSKSLYAISNTASAAPVTNASDKLVNSIASRLDGNASFLAVEM</sequence>
<feature type="region of interest" description="Disordered" evidence="1">
    <location>
        <begin position="269"/>
        <end position="297"/>
    </location>
</feature>
<feature type="region of interest" description="Disordered" evidence="1">
    <location>
        <begin position="171"/>
        <end position="191"/>
    </location>
</feature>
<name>A0A4S8J2X3_MUSBA</name>
<feature type="compositionally biased region" description="Low complexity" evidence="1">
    <location>
        <begin position="393"/>
        <end position="409"/>
    </location>
</feature>
<dbReference type="PANTHER" id="PTHR34460">
    <property type="entry name" value="VITELLOGENIN-LIKE PROTEIN"/>
    <property type="match status" value="1"/>
</dbReference>
<feature type="compositionally biased region" description="Low complexity" evidence="1">
    <location>
        <begin position="74"/>
        <end position="90"/>
    </location>
</feature>
<dbReference type="EMBL" id="PYDT01000007">
    <property type="protein sequence ID" value="THU55655.1"/>
    <property type="molecule type" value="Genomic_DNA"/>
</dbReference>
<feature type="region of interest" description="Disordered" evidence="1">
    <location>
        <begin position="68"/>
        <end position="121"/>
    </location>
</feature>
<dbReference type="PANTHER" id="PTHR34460:SF2">
    <property type="entry name" value="OS04G0405500 PROTEIN"/>
    <property type="match status" value="1"/>
</dbReference>
<accession>A0A4S8J2X3</accession>
<feature type="region of interest" description="Disordered" evidence="1">
    <location>
        <begin position="209"/>
        <end position="255"/>
    </location>
</feature>
<evidence type="ECO:0000313" key="3">
    <source>
        <dbReference type="Proteomes" id="UP000317650"/>
    </source>
</evidence>
<keyword evidence="3" id="KW-1185">Reference proteome</keyword>
<comment type="caution">
    <text evidence="2">The sequence shown here is derived from an EMBL/GenBank/DDBJ whole genome shotgun (WGS) entry which is preliminary data.</text>
</comment>